<protein>
    <submittedName>
        <fullName evidence="1">Uncharacterized protein</fullName>
    </submittedName>
</protein>
<evidence type="ECO:0000313" key="1">
    <source>
        <dbReference type="EMBL" id="QIG71143.1"/>
    </source>
</evidence>
<accession>A0A7S5R4T0</accession>
<evidence type="ECO:0000313" key="2">
    <source>
        <dbReference type="Proteomes" id="UP000629603"/>
    </source>
</evidence>
<sequence length="103" mass="12285">MSRTTRLCKPYIIYYNYHNLGDPDPRDASQNGRDGSKYKSALYDDYIKQPGWSRDHYVGMSIRRSCKKSARRHRRREDLQTVCKEILEYFHDDEFSVDEPSSL</sequence>
<gene>
    <name evidence="1" type="ORF">EVB93_036</name>
</gene>
<name>A0A7S5R4T0_9CAUD</name>
<organism evidence="1 2">
    <name type="scientific">Rhizobium phage RHph_TM30</name>
    <dbReference type="NCBI Taxonomy" id="2509764"/>
    <lineage>
        <taxon>Viruses</taxon>
        <taxon>Duplodnaviria</taxon>
        <taxon>Heunggongvirae</taxon>
        <taxon>Uroviricota</taxon>
        <taxon>Caudoviricetes</taxon>
        <taxon>Kleczkowskaviridae</taxon>
        <taxon>Cuauhnahuacvirus</taxon>
        <taxon>Cuauhnahuacvirus TM30</taxon>
    </lineage>
</organism>
<reference evidence="1 2" key="1">
    <citation type="submission" date="2020-01" db="EMBL/GenBank/DDBJ databases">
        <title>Patterns of diversity and host range of bacteriophage communities associated with bean-nodulatin bacteria.</title>
        <authorList>
            <person name="Vann Cauwenberghe J."/>
            <person name="Santamaria R.I."/>
            <person name="Bustos P."/>
            <person name="Juarez S."/>
            <person name="Gonzalez V."/>
        </authorList>
    </citation>
    <scope>NUCLEOTIDE SEQUENCE [LARGE SCALE GENOMIC DNA]</scope>
</reference>
<proteinExistence type="predicted"/>
<dbReference type="EMBL" id="MN988521">
    <property type="protein sequence ID" value="QIG71143.1"/>
    <property type="molecule type" value="Genomic_DNA"/>
</dbReference>
<keyword evidence="2" id="KW-1185">Reference proteome</keyword>
<dbReference type="Proteomes" id="UP000629603">
    <property type="component" value="Segment"/>
</dbReference>